<dbReference type="PANTHER" id="PTHR43660:SF1">
    <property type="entry name" value="DIPEPTIDYL CARBOXYPEPTIDASE"/>
    <property type="match status" value="1"/>
</dbReference>
<evidence type="ECO:0000313" key="13">
    <source>
        <dbReference type="Proteomes" id="UP001595904"/>
    </source>
</evidence>
<evidence type="ECO:0000256" key="3">
    <source>
        <dbReference type="ARBA" id="ARBA00022723"/>
    </source>
</evidence>
<evidence type="ECO:0000313" key="12">
    <source>
        <dbReference type="EMBL" id="MFC4310549.1"/>
    </source>
</evidence>
<evidence type="ECO:0000256" key="7">
    <source>
        <dbReference type="ARBA" id="ARBA00024603"/>
    </source>
</evidence>
<gene>
    <name evidence="12" type="ORF">ACFPN2_15770</name>
</gene>
<comment type="cofactor">
    <cofactor evidence="9">
        <name>Zn(2+)</name>
        <dbReference type="ChEBI" id="CHEBI:29105"/>
    </cofactor>
    <text evidence="9">Binds 1 zinc ion.</text>
</comment>
<comment type="similarity">
    <text evidence="1 9">Belongs to the peptidase M3 family.</text>
</comment>
<keyword evidence="6 9" id="KW-0482">Metalloprotease</keyword>
<comment type="catalytic activity">
    <reaction evidence="7">
        <text>Hydrolysis of oligopeptides, with broad specificity. Gly or Ala commonly occur as P1 or P1' residues, but more distant residues are also important, as is shown by the fact that Z-Gly-Pro-Gly-|-Gly-Pro-Ala is cleaved, but not Z-(Gly)(5).</text>
        <dbReference type="EC" id="3.4.24.70"/>
    </reaction>
</comment>
<reference evidence="13" key="1">
    <citation type="journal article" date="2019" name="Int. J. Syst. Evol. Microbiol.">
        <title>The Global Catalogue of Microorganisms (GCM) 10K type strain sequencing project: providing services to taxonomists for standard genome sequencing and annotation.</title>
        <authorList>
            <consortium name="The Broad Institute Genomics Platform"/>
            <consortium name="The Broad Institute Genome Sequencing Center for Infectious Disease"/>
            <person name="Wu L."/>
            <person name="Ma J."/>
        </authorList>
    </citation>
    <scope>NUCLEOTIDE SEQUENCE [LARGE SCALE GENOMIC DNA]</scope>
    <source>
        <strain evidence="13">CGMCC 1.10759</strain>
    </source>
</reference>
<dbReference type="InterPro" id="IPR001567">
    <property type="entry name" value="Pept_M3A_M3B_dom"/>
</dbReference>
<organism evidence="12 13">
    <name type="scientific">Steroidobacter flavus</name>
    <dbReference type="NCBI Taxonomy" id="1842136"/>
    <lineage>
        <taxon>Bacteria</taxon>
        <taxon>Pseudomonadati</taxon>
        <taxon>Pseudomonadota</taxon>
        <taxon>Gammaproteobacteria</taxon>
        <taxon>Steroidobacterales</taxon>
        <taxon>Steroidobacteraceae</taxon>
        <taxon>Steroidobacter</taxon>
    </lineage>
</organism>
<evidence type="ECO:0000256" key="6">
    <source>
        <dbReference type="ARBA" id="ARBA00023049"/>
    </source>
</evidence>
<name>A0ABV8SSF6_9GAMM</name>
<feature type="domain" description="Peptidase M3A/M3B catalytic" evidence="10">
    <location>
        <begin position="217"/>
        <end position="666"/>
    </location>
</feature>
<protein>
    <recommendedName>
        <fullName evidence="8">oligopeptidase A</fullName>
        <ecNumber evidence="8">3.4.24.70</ecNumber>
    </recommendedName>
</protein>
<keyword evidence="5 9" id="KW-0862">Zinc</keyword>
<dbReference type="PANTHER" id="PTHR43660">
    <property type="entry name" value="DIPEPTIDYL CARBOXYPEPTIDASE"/>
    <property type="match status" value="1"/>
</dbReference>
<dbReference type="InterPro" id="IPR045666">
    <property type="entry name" value="OpdA_N"/>
</dbReference>
<feature type="domain" description="Oligopeptidase A N-terminal" evidence="11">
    <location>
        <begin position="24"/>
        <end position="144"/>
    </location>
</feature>
<dbReference type="Gene3D" id="3.40.390.10">
    <property type="entry name" value="Collagenase (Catalytic Domain)"/>
    <property type="match status" value="1"/>
</dbReference>
<dbReference type="Pfam" id="PF01432">
    <property type="entry name" value="Peptidase_M3"/>
    <property type="match status" value="1"/>
</dbReference>
<dbReference type="InterPro" id="IPR024079">
    <property type="entry name" value="MetalloPept_cat_dom_sf"/>
</dbReference>
<sequence>MTVPSTDLPAFSAIKPAEVEGRLRALLDGNRAELERLLTNNAASWDSVIVPLEEMQHRLSRTWSPVGHMNGVVNTDELRAAYNACLPLLTAWNTDLAQNERLYQAYETVLKNEGARLSPGQRKLVENALRDFRLAGVALPADKKQRYKELVERLATLQSKFDENVLDATNAWSRLLTDPKEIEGLPAPIIERARAAAEAKQQTGWLFTLDAPNYTAVMMHAAHEPLRRDFYHGWTTRASDQDGNEGRWDNTELMDQILAVRHEVANLVGYPNYAEYSLATKMASSVPEVRAFLEQLATKSKPVAQKEFDDLTKFAGRELNAWDVAFYAEKLKRERFNLSEEALRPYFPLPHVLSGMFTVAEKLYGVKIAERTGVDIYHPDVRFYDILNEDGSRRGSFFVDLYARAKKRGGAWMDECVGRKQLAGATALPVAYLVCNFMPPVGSQPSLLTHSEVVTMFHEFGHGLHHMLTRVDYPSIAGINGVAWDAVELPSQFMENFAWRAEVIPMISSHVETGAPLPEAELERLLGTRTFQAGMQTVRQLEFALFDLRIHSEFVPGAASNVLKTLQEVRAQVAVVKPPEFNRFPNSFQHIFSGGYAAGYYSYKWGEVLAADAFSAFEEGGIFNRAVSTKFLSSILEQGGSRDAMDAFVEFRGRKPTIEPLLKQLGLAA</sequence>
<evidence type="ECO:0000256" key="4">
    <source>
        <dbReference type="ARBA" id="ARBA00022801"/>
    </source>
</evidence>
<dbReference type="InterPro" id="IPR034005">
    <property type="entry name" value="M3A_DCP"/>
</dbReference>
<evidence type="ECO:0000259" key="10">
    <source>
        <dbReference type="Pfam" id="PF01432"/>
    </source>
</evidence>
<evidence type="ECO:0000256" key="5">
    <source>
        <dbReference type="ARBA" id="ARBA00022833"/>
    </source>
</evidence>
<evidence type="ECO:0000256" key="1">
    <source>
        <dbReference type="ARBA" id="ARBA00006040"/>
    </source>
</evidence>
<dbReference type="CDD" id="cd06456">
    <property type="entry name" value="M3A_DCP"/>
    <property type="match status" value="1"/>
</dbReference>
<keyword evidence="3 9" id="KW-0479">Metal-binding</keyword>
<dbReference type="Gene3D" id="1.10.1370.40">
    <property type="match status" value="1"/>
</dbReference>
<dbReference type="RefSeq" id="WP_380598126.1">
    <property type="nucleotide sequence ID" value="NZ_JBHSDU010000003.1"/>
</dbReference>
<dbReference type="SUPFAM" id="SSF55486">
    <property type="entry name" value="Metalloproteases ('zincins'), catalytic domain"/>
    <property type="match status" value="1"/>
</dbReference>
<proteinExistence type="inferred from homology"/>
<comment type="caution">
    <text evidence="12">The sequence shown here is derived from an EMBL/GenBank/DDBJ whole genome shotgun (WGS) entry which is preliminary data.</text>
</comment>
<keyword evidence="4 9" id="KW-0378">Hydrolase</keyword>
<evidence type="ECO:0000256" key="8">
    <source>
        <dbReference type="ARBA" id="ARBA00026100"/>
    </source>
</evidence>
<evidence type="ECO:0000256" key="2">
    <source>
        <dbReference type="ARBA" id="ARBA00022670"/>
    </source>
</evidence>
<dbReference type="Gene3D" id="1.10.1370.10">
    <property type="entry name" value="Neurolysin, domain 3"/>
    <property type="match status" value="1"/>
</dbReference>
<accession>A0ABV8SSF6</accession>
<keyword evidence="13" id="KW-1185">Reference proteome</keyword>
<evidence type="ECO:0000256" key="9">
    <source>
        <dbReference type="RuleBase" id="RU003435"/>
    </source>
</evidence>
<evidence type="ECO:0000259" key="11">
    <source>
        <dbReference type="Pfam" id="PF19310"/>
    </source>
</evidence>
<dbReference type="InterPro" id="IPR045090">
    <property type="entry name" value="Pept_M3A_M3B"/>
</dbReference>
<dbReference type="Pfam" id="PF19310">
    <property type="entry name" value="TOP_N"/>
    <property type="match status" value="1"/>
</dbReference>
<keyword evidence="2 9" id="KW-0645">Protease</keyword>
<dbReference type="EMBL" id="JBHSDU010000003">
    <property type="protein sequence ID" value="MFC4310549.1"/>
    <property type="molecule type" value="Genomic_DNA"/>
</dbReference>
<dbReference type="InterPro" id="IPR024077">
    <property type="entry name" value="Neurolysin/TOP_dom2"/>
</dbReference>
<dbReference type="Proteomes" id="UP001595904">
    <property type="component" value="Unassembled WGS sequence"/>
</dbReference>
<dbReference type="EC" id="3.4.24.70" evidence="8"/>